<dbReference type="Pfam" id="PF04042">
    <property type="entry name" value="DNA_pol_E_B"/>
    <property type="match status" value="1"/>
</dbReference>
<evidence type="ECO:0000256" key="1">
    <source>
        <dbReference type="ARBA" id="ARBA00004123"/>
    </source>
</evidence>
<comment type="subcellular location">
    <subcellularLocation>
        <location evidence="1">Nucleus</location>
    </subcellularLocation>
</comment>
<evidence type="ECO:0000259" key="7">
    <source>
        <dbReference type="Pfam" id="PF04042"/>
    </source>
</evidence>
<dbReference type="PANTHER" id="PTHR12708:SF0">
    <property type="entry name" value="DNA POLYMERASE EPSILON SUBUNIT 2"/>
    <property type="match status" value="1"/>
</dbReference>
<comment type="similarity">
    <text evidence="2">Belongs to the DNA polymerase epsilon subunit B family.</text>
</comment>
<dbReference type="GO" id="GO:0006261">
    <property type="term" value="P:DNA-templated DNA replication"/>
    <property type="evidence" value="ECO:0007669"/>
    <property type="project" value="InterPro"/>
</dbReference>
<dbReference type="GO" id="GO:0003677">
    <property type="term" value="F:DNA binding"/>
    <property type="evidence" value="ECO:0007669"/>
    <property type="project" value="UniProtKB-KW"/>
</dbReference>
<accession>A0A803NBI0</accession>
<dbReference type="PANTHER" id="PTHR12708">
    <property type="entry name" value="DNA POLYMERASE EPSILON SUBUNIT B"/>
    <property type="match status" value="1"/>
</dbReference>
<evidence type="ECO:0000256" key="4">
    <source>
        <dbReference type="ARBA" id="ARBA00023125"/>
    </source>
</evidence>
<evidence type="ECO:0000256" key="3">
    <source>
        <dbReference type="ARBA" id="ARBA00022705"/>
    </source>
</evidence>
<protein>
    <recommendedName>
        <fullName evidence="6">DNA polymerase II subunit 2</fullName>
    </recommendedName>
</protein>
<dbReference type="Gramene" id="AUR62043421-RA">
    <property type="protein sequence ID" value="AUR62043421-RA:cds"/>
    <property type="gene ID" value="AUR62043421"/>
</dbReference>
<organism evidence="8 9">
    <name type="scientific">Chenopodium quinoa</name>
    <name type="common">Quinoa</name>
    <dbReference type="NCBI Taxonomy" id="63459"/>
    <lineage>
        <taxon>Eukaryota</taxon>
        <taxon>Viridiplantae</taxon>
        <taxon>Streptophyta</taxon>
        <taxon>Embryophyta</taxon>
        <taxon>Tracheophyta</taxon>
        <taxon>Spermatophyta</taxon>
        <taxon>Magnoliopsida</taxon>
        <taxon>eudicotyledons</taxon>
        <taxon>Gunneridae</taxon>
        <taxon>Pentapetalae</taxon>
        <taxon>Caryophyllales</taxon>
        <taxon>Chenopodiaceae</taxon>
        <taxon>Chenopodioideae</taxon>
        <taxon>Atripliceae</taxon>
        <taxon>Chenopodium</taxon>
    </lineage>
</organism>
<evidence type="ECO:0000313" key="8">
    <source>
        <dbReference type="EnsemblPlants" id="AUR62043421-RA:cds"/>
    </source>
</evidence>
<keyword evidence="5" id="KW-0539">Nucleus</keyword>
<evidence type="ECO:0000256" key="2">
    <source>
        <dbReference type="ARBA" id="ARBA00009560"/>
    </source>
</evidence>
<dbReference type="GO" id="GO:0042276">
    <property type="term" value="P:error-prone translesion synthesis"/>
    <property type="evidence" value="ECO:0007669"/>
    <property type="project" value="TreeGrafter"/>
</dbReference>
<dbReference type="AlphaFoldDB" id="A0A803NBI0"/>
<keyword evidence="9" id="KW-1185">Reference proteome</keyword>
<evidence type="ECO:0000256" key="6">
    <source>
        <dbReference type="ARBA" id="ARBA00032930"/>
    </source>
</evidence>
<keyword evidence="3" id="KW-0235">DNA replication</keyword>
<sequence length="233" mass="26258">MACVHQEQCKYWFTDDMKRKAVNDMFVVLSDIWLDDEETMVKLKEVLDGYEAVEVVPSLFIFMGSFFSSPCNLSFHSFASLRSQFGNLGKMIAEYPRILEQSRFLFIPSIDDAGPSSVLPRCALPKYLTKELQKEIPNALFMSNPCRMRRSCLIPPSSAETSDPFAHGEYMEKLEEIKNKGIEINPDKVYLEVVGGQKKGKVYGLGSASQMYYKSDPASQLTASSSTALKLKN</sequence>
<name>A0A803NBI0_CHEQI</name>
<reference evidence="8" key="1">
    <citation type="journal article" date="2017" name="Nature">
        <title>The genome of Chenopodium quinoa.</title>
        <authorList>
            <person name="Jarvis D.E."/>
            <person name="Ho Y.S."/>
            <person name="Lightfoot D.J."/>
            <person name="Schmoeckel S.M."/>
            <person name="Li B."/>
            <person name="Borm T.J.A."/>
            <person name="Ohyanagi H."/>
            <person name="Mineta K."/>
            <person name="Michell C.T."/>
            <person name="Saber N."/>
            <person name="Kharbatia N.M."/>
            <person name="Rupper R.R."/>
            <person name="Sharp A.R."/>
            <person name="Dally N."/>
            <person name="Boughton B.A."/>
            <person name="Woo Y.H."/>
            <person name="Gao G."/>
            <person name="Schijlen E.G.W.M."/>
            <person name="Guo X."/>
            <person name="Momin A.A."/>
            <person name="Negrao S."/>
            <person name="Al-Babili S."/>
            <person name="Gehring C."/>
            <person name="Roessner U."/>
            <person name="Jung C."/>
            <person name="Murphy K."/>
            <person name="Arold S.T."/>
            <person name="Gojobori T."/>
            <person name="van der Linden C.G."/>
            <person name="van Loo E.N."/>
            <person name="Jellen E.N."/>
            <person name="Maughan P.J."/>
            <person name="Tester M."/>
        </authorList>
    </citation>
    <scope>NUCLEOTIDE SEQUENCE [LARGE SCALE GENOMIC DNA]</scope>
    <source>
        <strain evidence="8">cv. PI 614886</strain>
    </source>
</reference>
<dbReference type="GO" id="GO:0008622">
    <property type="term" value="C:epsilon DNA polymerase complex"/>
    <property type="evidence" value="ECO:0007669"/>
    <property type="project" value="InterPro"/>
</dbReference>
<evidence type="ECO:0000313" key="9">
    <source>
        <dbReference type="Proteomes" id="UP000596660"/>
    </source>
</evidence>
<dbReference type="InterPro" id="IPR016266">
    <property type="entry name" value="POLE2"/>
</dbReference>
<dbReference type="EnsemblPlants" id="AUR62043421-RA">
    <property type="protein sequence ID" value="AUR62043421-RA:cds"/>
    <property type="gene ID" value="AUR62043421"/>
</dbReference>
<keyword evidence="4" id="KW-0238">DNA-binding</keyword>
<dbReference type="InterPro" id="IPR007185">
    <property type="entry name" value="DNA_pol_a/d/e_bsu"/>
</dbReference>
<dbReference type="Proteomes" id="UP000596660">
    <property type="component" value="Unplaced"/>
</dbReference>
<proteinExistence type="inferred from homology"/>
<evidence type="ECO:0000256" key="5">
    <source>
        <dbReference type="ARBA" id="ARBA00023242"/>
    </source>
</evidence>
<feature type="domain" description="DNA polymerase alpha/delta/epsilon subunit B" evidence="7">
    <location>
        <begin position="26"/>
        <end position="149"/>
    </location>
</feature>
<reference evidence="8" key="2">
    <citation type="submission" date="2021-03" db="UniProtKB">
        <authorList>
            <consortium name="EnsemblPlants"/>
        </authorList>
    </citation>
    <scope>IDENTIFICATION</scope>
</reference>